<sequence>MSPCVLVTPTEKVYISQATLLPFSLSTVSSGTGELDARSTCVGAKLRSLWTLGLSRHEATTQSMRAHTAALSRVAAASAICIHAITTRSRGDGNESSSNAPSL</sequence>
<accession>A0A4C1TW81</accession>
<evidence type="ECO:0000313" key="2">
    <source>
        <dbReference type="Proteomes" id="UP000299102"/>
    </source>
</evidence>
<dbReference type="Proteomes" id="UP000299102">
    <property type="component" value="Unassembled WGS sequence"/>
</dbReference>
<organism evidence="1 2">
    <name type="scientific">Eumeta variegata</name>
    <name type="common">Bagworm moth</name>
    <name type="synonym">Eumeta japonica</name>
    <dbReference type="NCBI Taxonomy" id="151549"/>
    <lineage>
        <taxon>Eukaryota</taxon>
        <taxon>Metazoa</taxon>
        <taxon>Ecdysozoa</taxon>
        <taxon>Arthropoda</taxon>
        <taxon>Hexapoda</taxon>
        <taxon>Insecta</taxon>
        <taxon>Pterygota</taxon>
        <taxon>Neoptera</taxon>
        <taxon>Endopterygota</taxon>
        <taxon>Lepidoptera</taxon>
        <taxon>Glossata</taxon>
        <taxon>Ditrysia</taxon>
        <taxon>Tineoidea</taxon>
        <taxon>Psychidae</taxon>
        <taxon>Oiketicinae</taxon>
        <taxon>Eumeta</taxon>
    </lineage>
</organism>
<comment type="caution">
    <text evidence="1">The sequence shown here is derived from an EMBL/GenBank/DDBJ whole genome shotgun (WGS) entry which is preliminary data.</text>
</comment>
<name>A0A4C1TW81_EUMVA</name>
<dbReference type="EMBL" id="BGZK01000095">
    <property type="protein sequence ID" value="GBP18315.1"/>
    <property type="molecule type" value="Genomic_DNA"/>
</dbReference>
<reference evidence="1 2" key="1">
    <citation type="journal article" date="2019" name="Commun. Biol.">
        <title>The bagworm genome reveals a unique fibroin gene that provides high tensile strength.</title>
        <authorList>
            <person name="Kono N."/>
            <person name="Nakamura H."/>
            <person name="Ohtoshi R."/>
            <person name="Tomita M."/>
            <person name="Numata K."/>
            <person name="Arakawa K."/>
        </authorList>
    </citation>
    <scope>NUCLEOTIDE SEQUENCE [LARGE SCALE GENOMIC DNA]</scope>
</reference>
<proteinExistence type="predicted"/>
<dbReference type="AlphaFoldDB" id="A0A4C1TW81"/>
<gene>
    <name evidence="1" type="ORF">EVAR_9161_1</name>
</gene>
<evidence type="ECO:0000313" key="1">
    <source>
        <dbReference type="EMBL" id="GBP18315.1"/>
    </source>
</evidence>
<keyword evidence="2" id="KW-1185">Reference proteome</keyword>
<protein>
    <submittedName>
        <fullName evidence="1">Uncharacterized protein</fullName>
    </submittedName>
</protein>